<evidence type="ECO:0000256" key="6">
    <source>
        <dbReference type="NCBIfam" id="TIGR00152"/>
    </source>
</evidence>
<dbReference type="NCBIfam" id="TIGR00152">
    <property type="entry name" value="dephospho-CoA kinase"/>
    <property type="match status" value="1"/>
</dbReference>
<evidence type="ECO:0000256" key="1">
    <source>
        <dbReference type="ARBA" id="ARBA00009018"/>
    </source>
</evidence>
<evidence type="ECO:0000256" key="4">
    <source>
        <dbReference type="ARBA" id="ARBA00022993"/>
    </source>
</evidence>
<dbReference type="PROSITE" id="PS51219">
    <property type="entry name" value="DPCK"/>
    <property type="match status" value="1"/>
</dbReference>
<keyword evidence="2 5" id="KW-0547">Nucleotide-binding</keyword>
<evidence type="ECO:0000256" key="3">
    <source>
        <dbReference type="ARBA" id="ARBA00022840"/>
    </source>
</evidence>
<evidence type="ECO:0000313" key="7">
    <source>
        <dbReference type="EMBL" id="AMJ80626.1"/>
    </source>
</evidence>
<dbReference type="GO" id="GO:0015937">
    <property type="term" value="P:coenzyme A biosynthetic process"/>
    <property type="evidence" value="ECO:0007669"/>
    <property type="project" value="UniProtKB-UniRule"/>
</dbReference>
<dbReference type="EMBL" id="CP013928">
    <property type="protein sequence ID" value="AMJ80626.1"/>
    <property type="molecule type" value="Genomic_DNA"/>
</dbReference>
<comment type="function">
    <text evidence="5">Catalyzes the phosphorylation of the 3'-hydroxyl group of dephosphocoenzyme A to form coenzyme A.</text>
</comment>
<dbReference type="SUPFAM" id="SSF52540">
    <property type="entry name" value="P-loop containing nucleoside triphosphate hydrolases"/>
    <property type="match status" value="1"/>
</dbReference>
<protein>
    <recommendedName>
        <fullName evidence="5 6">Dephospho-CoA kinase</fullName>
        <ecNumber evidence="5 6">2.7.1.24</ecNumber>
    </recommendedName>
    <alternativeName>
        <fullName evidence="5">Dephosphocoenzyme A kinase</fullName>
    </alternativeName>
</protein>
<proteinExistence type="inferred from homology"/>
<keyword evidence="5" id="KW-0963">Cytoplasm</keyword>
<evidence type="ECO:0000256" key="5">
    <source>
        <dbReference type="HAMAP-Rule" id="MF_00376"/>
    </source>
</evidence>
<comment type="subcellular location">
    <subcellularLocation>
        <location evidence="5">Cytoplasm</location>
    </subcellularLocation>
</comment>
<keyword evidence="4 5" id="KW-0173">Coenzyme A biosynthesis</keyword>
<dbReference type="AlphaFoldDB" id="A0AAC8XP34"/>
<dbReference type="Proteomes" id="UP000061468">
    <property type="component" value="Chromosome"/>
</dbReference>
<feature type="binding site" evidence="5">
    <location>
        <begin position="17"/>
        <end position="22"/>
    </location>
    <ligand>
        <name>ATP</name>
        <dbReference type="ChEBI" id="CHEBI:30616"/>
    </ligand>
</feature>
<dbReference type="EC" id="2.7.1.24" evidence="5 6"/>
<dbReference type="HAMAP" id="MF_00376">
    <property type="entry name" value="Dephospho_CoA_kinase"/>
    <property type="match status" value="1"/>
</dbReference>
<dbReference type="PANTHER" id="PTHR10695:SF46">
    <property type="entry name" value="BIFUNCTIONAL COENZYME A SYNTHASE-RELATED"/>
    <property type="match status" value="1"/>
</dbReference>
<dbReference type="Gene3D" id="3.40.50.300">
    <property type="entry name" value="P-loop containing nucleotide triphosphate hydrolases"/>
    <property type="match status" value="1"/>
</dbReference>
<evidence type="ECO:0000256" key="2">
    <source>
        <dbReference type="ARBA" id="ARBA00022741"/>
    </source>
</evidence>
<dbReference type="GO" id="GO:0005737">
    <property type="term" value="C:cytoplasm"/>
    <property type="evidence" value="ECO:0007669"/>
    <property type="project" value="UniProtKB-SubCell"/>
</dbReference>
<name>A0AAC8XP34_9ALTE</name>
<comment type="catalytic activity">
    <reaction evidence="5">
        <text>3'-dephospho-CoA + ATP = ADP + CoA + H(+)</text>
        <dbReference type="Rhea" id="RHEA:18245"/>
        <dbReference type="ChEBI" id="CHEBI:15378"/>
        <dbReference type="ChEBI" id="CHEBI:30616"/>
        <dbReference type="ChEBI" id="CHEBI:57287"/>
        <dbReference type="ChEBI" id="CHEBI:57328"/>
        <dbReference type="ChEBI" id="CHEBI:456216"/>
        <dbReference type="EC" id="2.7.1.24"/>
    </reaction>
</comment>
<keyword evidence="3 5" id="KW-0067">ATP-binding</keyword>
<dbReference type="GO" id="GO:0005524">
    <property type="term" value="F:ATP binding"/>
    <property type="evidence" value="ECO:0007669"/>
    <property type="project" value="UniProtKB-UniRule"/>
</dbReference>
<comment type="pathway">
    <text evidence="5">Cofactor biosynthesis; coenzyme A biosynthesis; CoA from (R)-pantothenate: step 5/5.</text>
</comment>
<keyword evidence="5 7" id="KW-0418">Kinase</keyword>
<dbReference type="GO" id="GO:0004140">
    <property type="term" value="F:dephospho-CoA kinase activity"/>
    <property type="evidence" value="ECO:0007669"/>
    <property type="project" value="UniProtKB-UniRule"/>
</dbReference>
<reference evidence="7 8" key="1">
    <citation type="submission" date="2015-12" db="EMBL/GenBank/DDBJ databases">
        <title>Intraspecies pangenome expansion in the marine bacterium Alteromonas.</title>
        <authorList>
            <person name="Lopez-Perez M."/>
            <person name="Rodriguez-Valera F."/>
        </authorList>
    </citation>
    <scope>NUCLEOTIDE SEQUENCE [LARGE SCALE GENOMIC DNA]</scope>
    <source>
        <strain evidence="7 8">UM8</strain>
    </source>
</reference>
<keyword evidence="5" id="KW-0808">Transferase</keyword>
<evidence type="ECO:0000313" key="8">
    <source>
        <dbReference type="Proteomes" id="UP000061468"/>
    </source>
</evidence>
<dbReference type="Pfam" id="PF01121">
    <property type="entry name" value="CoaE"/>
    <property type="match status" value="1"/>
</dbReference>
<gene>
    <name evidence="5 7" type="primary">coaE</name>
    <name evidence="7" type="ORF">AV942_14835</name>
</gene>
<dbReference type="RefSeq" id="WP_015067814.1">
    <property type="nucleotide sequence ID" value="NZ_CAXGIV010000004.1"/>
</dbReference>
<organism evidence="7 8">
    <name type="scientific">Alteromonas mediterranea</name>
    <dbReference type="NCBI Taxonomy" id="314275"/>
    <lineage>
        <taxon>Bacteria</taxon>
        <taxon>Pseudomonadati</taxon>
        <taxon>Pseudomonadota</taxon>
        <taxon>Gammaproteobacteria</taxon>
        <taxon>Alteromonadales</taxon>
        <taxon>Alteromonadaceae</taxon>
        <taxon>Alteromonas/Salinimonas group</taxon>
        <taxon>Alteromonas</taxon>
    </lineage>
</organism>
<dbReference type="InterPro" id="IPR001977">
    <property type="entry name" value="Depp_CoAkinase"/>
</dbReference>
<comment type="similarity">
    <text evidence="1 5">Belongs to the CoaE family.</text>
</comment>
<dbReference type="CDD" id="cd02022">
    <property type="entry name" value="DPCK"/>
    <property type="match status" value="1"/>
</dbReference>
<dbReference type="PANTHER" id="PTHR10695">
    <property type="entry name" value="DEPHOSPHO-COA KINASE-RELATED"/>
    <property type="match status" value="1"/>
</dbReference>
<dbReference type="InterPro" id="IPR027417">
    <property type="entry name" value="P-loop_NTPase"/>
</dbReference>
<sequence>MATSRSPFVVGLTGGIGSGKTAATDLFKQRGIDIVDADEVARDVVALGSEGLSKITERFGPTILLEDGSLNRAALRERVFAHSEEKNWLNGLLHPLIRTRMQQLIGESSSPYCILSVPLLVENKLTEMCNYVVVVDCPETMQLERALKRDGSSAETIKSIMASQASREERIKAADKVLDNSTTLSALEDQVSKLHKMLLKRSAK</sequence>
<accession>A0AAC8XP34</accession>